<dbReference type="AlphaFoldDB" id="A0A8X6QRL9"/>
<dbReference type="OrthoDB" id="10379907at2759"/>
<reference evidence="1" key="1">
    <citation type="submission" date="2020-08" db="EMBL/GenBank/DDBJ databases">
        <title>Multicomponent nature underlies the extraordinary mechanical properties of spider dragline silk.</title>
        <authorList>
            <person name="Kono N."/>
            <person name="Nakamura H."/>
            <person name="Mori M."/>
            <person name="Yoshida Y."/>
            <person name="Ohtoshi R."/>
            <person name="Malay A.D."/>
            <person name="Moran D.A.P."/>
            <person name="Tomita M."/>
            <person name="Numata K."/>
            <person name="Arakawa K."/>
        </authorList>
    </citation>
    <scope>NUCLEOTIDE SEQUENCE</scope>
</reference>
<evidence type="ECO:0000313" key="1">
    <source>
        <dbReference type="EMBL" id="GFU33315.1"/>
    </source>
</evidence>
<dbReference type="Proteomes" id="UP000887013">
    <property type="component" value="Unassembled WGS sequence"/>
</dbReference>
<accession>A0A8X6QRL9</accession>
<name>A0A8X6QRL9_NEPPI</name>
<proteinExistence type="predicted"/>
<keyword evidence="2" id="KW-1185">Reference proteome</keyword>
<sequence>MGYSVRSINLPFLEQQTVNSLQGDIYPLLRKKGIGQRLDQEVQKPKVSTMRFRKKWWRRGIRRWGWGKTVMGNIRLRGLVECNEKK</sequence>
<dbReference type="EMBL" id="BMAW01083343">
    <property type="protein sequence ID" value="GFU33315.1"/>
    <property type="molecule type" value="Genomic_DNA"/>
</dbReference>
<protein>
    <submittedName>
        <fullName evidence="1">Uncharacterized protein</fullName>
    </submittedName>
</protein>
<gene>
    <name evidence="1" type="ORF">NPIL_522241</name>
</gene>
<evidence type="ECO:0000313" key="2">
    <source>
        <dbReference type="Proteomes" id="UP000887013"/>
    </source>
</evidence>
<organism evidence="1 2">
    <name type="scientific">Nephila pilipes</name>
    <name type="common">Giant wood spider</name>
    <name type="synonym">Nephila maculata</name>
    <dbReference type="NCBI Taxonomy" id="299642"/>
    <lineage>
        <taxon>Eukaryota</taxon>
        <taxon>Metazoa</taxon>
        <taxon>Ecdysozoa</taxon>
        <taxon>Arthropoda</taxon>
        <taxon>Chelicerata</taxon>
        <taxon>Arachnida</taxon>
        <taxon>Araneae</taxon>
        <taxon>Araneomorphae</taxon>
        <taxon>Entelegynae</taxon>
        <taxon>Araneoidea</taxon>
        <taxon>Nephilidae</taxon>
        <taxon>Nephila</taxon>
    </lineage>
</organism>
<comment type="caution">
    <text evidence="1">The sequence shown here is derived from an EMBL/GenBank/DDBJ whole genome shotgun (WGS) entry which is preliminary data.</text>
</comment>